<evidence type="ECO:0000256" key="3">
    <source>
        <dbReference type="ARBA" id="ARBA00022475"/>
    </source>
</evidence>
<dbReference type="OrthoDB" id="9800908at2"/>
<keyword evidence="3 9" id="KW-1003">Cell membrane</keyword>
<comment type="function">
    <text evidence="9">Part of the twin-arginine translocation (Tat) system that transports large folded proteins containing a characteristic twin-arginine motif in their signal peptide across membranes. TatA could form the protein-conducting channel of the Tat system.</text>
</comment>
<accession>A0A6I6DG97</accession>
<comment type="subcellular location">
    <subcellularLocation>
        <location evidence="1 9">Cell membrane</location>
        <topology evidence="1 9">Single-pass membrane protein</topology>
    </subcellularLocation>
</comment>
<keyword evidence="5 9" id="KW-0653">Protein transport</keyword>
<dbReference type="Proteomes" id="UP000426444">
    <property type="component" value="Chromosome"/>
</dbReference>
<evidence type="ECO:0000256" key="2">
    <source>
        <dbReference type="ARBA" id="ARBA00022448"/>
    </source>
</evidence>
<name>A0A6I6DG97_9FIRM</name>
<dbReference type="InterPro" id="IPR018448">
    <property type="entry name" value="TatB"/>
</dbReference>
<evidence type="ECO:0000256" key="1">
    <source>
        <dbReference type="ARBA" id="ARBA00004162"/>
    </source>
</evidence>
<keyword evidence="4 9" id="KW-0812">Transmembrane</keyword>
<dbReference type="GO" id="GO:0033281">
    <property type="term" value="C:TAT protein transport complex"/>
    <property type="evidence" value="ECO:0007669"/>
    <property type="project" value="UniProtKB-UniRule"/>
</dbReference>
<dbReference type="Pfam" id="PF02416">
    <property type="entry name" value="TatA_B_E"/>
    <property type="match status" value="1"/>
</dbReference>
<evidence type="ECO:0000313" key="11">
    <source>
        <dbReference type="EMBL" id="QGT99922.1"/>
    </source>
</evidence>
<dbReference type="GO" id="GO:0008320">
    <property type="term" value="F:protein transmembrane transporter activity"/>
    <property type="evidence" value="ECO:0007669"/>
    <property type="project" value="UniProtKB-UniRule"/>
</dbReference>
<evidence type="ECO:0000256" key="5">
    <source>
        <dbReference type="ARBA" id="ARBA00022927"/>
    </source>
</evidence>
<dbReference type="PANTHER" id="PTHR42982:SF1">
    <property type="entry name" value="SEC-INDEPENDENT PROTEIN TRANSLOCASE PROTEIN TATA"/>
    <property type="match status" value="1"/>
</dbReference>
<feature type="region of interest" description="Disordered" evidence="10">
    <location>
        <begin position="44"/>
        <end position="81"/>
    </location>
</feature>
<gene>
    <name evidence="9" type="primary">tatA</name>
    <name evidence="11" type="ORF">SYNTR_1329</name>
</gene>
<keyword evidence="8 9" id="KW-0472">Membrane</keyword>
<evidence type="ECO:0000256" key="8">
    <source>
        <dbReference type="ARBA" id="ARBA00023136"/>
    </source>
</evidence>
<dbReference type="EMBL" id="CP046457">
    <property type="protein sequence ID" value="QGT99922.1"/>
    <property type="molecule type" value="Genomic_DNA"/>
</dbReference>
<evidence type="ECO:0000256" key="4">
    <source>
        <dbReference type="ARBA" id="ARBA00022692"/>
    </source>
</evidence>
<dbReference type="NCBIfam" id="TIGR01410">
    <property type="entry name" value="tatB"/>
    <property type="match status" value="1"/>
</dbReference>
<dbReference type="InterPro" id="IPR006312">
    <property type="entry name" value="TatA/E"/>
</dbReference>
<keyword evidence="6 9" id="KW-1133">Transmembrane helix</keyword>
<dbReference type="InterPro" id="IPR003369">
    <property type="entry name" value="TatA/B/E"/>
</dbReference>
<protein>
    <recommendedName>
        <fullName evidence="9">Sec-independent protein translocase protein TatA</fullName>
    </recommendedName>
</protein>
<dbReference type="Gene3D" id="1.20.5.3310">
    <property type="match status" value="1"/>
</dbReference>
<keyword evidence="7 9" id="KW-0811">Translocation</keyword>
<dbReference type="RefSeq" id="WP_156203768.1">
    <property type="nucleotide sequence ID" value="NZ_CP046457.1"/>
</dbReference>
<evidence type="ECO:0000256" key="6">
    <source>
        <dbReference type="ARBA" id="ARBA00022989"/>
    </source>
</evidence>
<dbReference type="AlphaFoldDB" id="A0A6I6DG97"/>
<sequence length="81" mass="8850">MFGFIGNIGPWELILVLLIALIVIGPGKLPDAAKSLGKAVTEFRKSSTGVKKEVEDAMKFEDPPEEETKTSENKDKDTDKS</sequence>
<keyword evidence="2 9" id="KW-0813">Transport</keyword>
<comment type="subunit">
    <text evidence="9">Forms a complex with TatC.</text>
</comment>
<evidence type="ECO:0000313" key="12">
    <source>
        <dbReference type="Proteomes" id="UP000426444"/>
    </source>
</evidence>
<reference evidence="12" key="1">
    <citation type="journal article" date="2019" name="Microbiology">
        <title>Complete Genome Sequence of an Uncultured Bacterium of the Candidate Phylum Bipolaricaulota.</title>
        <authorList>
            <person name="Kadnikov V.V."/>
            <person name="Mardanov A.V."/>
            <person name="Beletsky A.V."/>
            <person name="Frank Y.A."/>
            <person name="Karnachuk O.V."/>
            <person name="Ravin N.V."/>
        </authorList>
    </citation>
    <scope>NUCLEOTIDE SEQUENCE [LARGE SCALE GENOMIC DNA]</scope>
</reference>
<dbReference type="PRINTS" id="PR01506">
    <property type="entry name" value="TATBPROTEIN"/>
</dbReference>
<keyword evidence="12" id="KW-1185">Reference proteome</keyword>
<evidence type="ECO:0000256" key="7">
    <source>
        <dbReference type="ARBA" id="ARBA00023010"/>
    </source>
</evidence>
<organism evidence="11 12">
    <name type="scientific">Candidatus Syntrophocurvum alkaliphilum</name>
    <dbReference type="NCBI Taxonomy" id="2293317"/>
    <lineage>
        <taxon>Bacteria</taxon>
        <taxon>Bacillati</taxon>
        <taxon>Bacillota</taxon>
        <taxon>Clostridia</taxon>
        <taxon>Eubacteriales</taxon>
        <taxon>Syntrophomonadaceae</taxon>
        <taxon>Candidatus Syntrophocurvum</taxon>
    </lineage>
</organism>
<evidence type="ECO:0000256" key="10">
    <source>
        <dbReference type="SAM" id="MobiDB-lite"/>
    </source>
</evidence>
<dbReference type="PANTHER" id="PTHR42982">
    <property type="entry name" value="SEC-INDEPENDENT PROTEIN TRANSLOCASE PROTEIN TATA"/>
    <property type="match status" value="1"/>
</dbReference>
<dbReference type="GO" id="GO:0043953">
    <property type="term" value="P:protein transport by the Tat complex"/>
    <property type="evidence" value="ECO:0007669"/>
    <property type="project" value="UniProtKB-UniRule"/>
</dbReference>
<evidence type="ECO:0000256" key="9">
    <source>
        <dbReference type="HAMAP-Rule" id="MF_00236"/>
    </source>
</evidence>
<dbReference type="KEGG" id="salq:SYNTR_1329"/>
<comment type="similarity">
    <text evidence="9">Belongs to the TatA/E family.</text>
</comment>
<dbReference type="HAMAP" id="MF_00236">
    <property type="entry name" value="TatA_E"/>
    <property type="match status" value="1"/>
</dbReference>
<proteinExistence type="inferred from homology"/>